<dbReference type="GO" id="GO:0030864">
    <property type="term" value="C:cortical actin cytoskeleton"/>
    <property type="evidence" value="ECO:0007669"/>
    <property type="project" value="TreeGrafter"/>
</dbReference>
<dbReference type="GO" id="GO:0003779">
    <property type="term" value="F:actin binding"/>
    <property type="evidence" value="ECO:0007669"/>
    <property type="project" value="InterPro"/>
</dbReference>
<dbReference type="InterPro" id="IPR011171">
    <property type="entry name" value="GMF"/>
</dbReference>
<dbReference type="InterPro" id="IPR029006">
    <property type="entry name" value="ADF-H/Gelsolin-like_dom_sf"/>
</dbReference>
<accession>A0A9D3NH65</accession>
<evidence type="ECO:0000259" key="3">
    <source>
        <dbReference type="PROSITE" id="PS51263"/>
    </source>
</evidence>
<dbReference type="OrthoDB" id="3919494at2759"/>
<comment type="similarity">
    <text evidence="1 2">Belongs to the actin-binding proteins ADF family. GMF subfamily.</text>
</comment>
<keyword evidence="5" id="KW-1185">Reference proteome</keyword>
<name>A0A9D3NH65_9TELE</name>
<sequence>MSSSLVVCEVDPSLTEKLKKFRFRKETTNAAILMKIDMEKQLVILEEEYECTYIVYSYKLTHSDGRVSYPLCFIFSSPVGCKPEQQMMYAGSKNRLVQCAELTKVFEIRNADDLSEEWLKEKLSFFR</sequence>
<reference evidence="4 5" key="1">
    <citation type="submission" date="2021-06" db="EMBL/GenBank/DDBJ databases">
        <title>Chromosome-level genome assembly of the red-tail catfish (Hemibagrus wyckioides).</title>
        <authorList>
            <person name="Shao F."/>
        </authorList>
    </citation>
    <scope>NUCLEOTIDE SEQUENCE [LARGE SCALE GENOMIC DNA]</scope>
    <source>
        <strain evidence="4">EC202008001</strain>
        <tissue evidence="4">Blood</tissue>
    </source>
</reference>
<dbReference type="PIRSF" id="PIRSF001788">
    <property type="entry name" value="GMF-beta"/>
    <property type="match status" value="1"/>
</dbReference>
<dbReference type="SMART" id="SM00102">
    <property type="entry name" value="ADF"/>
    <property type="match status" value="1"/>
</dbReference>
<gene>
    <name evidence="4" type="ORF">KOW79_014903</name>
</gene>
<evidence type="ECO:0000256" key="2">
    <source>
        <dbReference type="PIRNR" id="PIRNR001788"/>
    </source>
</evidence>
<dbReference type="AlphaFoldDB" id="A0A9D3NH65"/>
<dbReference type="GO" id="GO:0071933">
    <property type="term" value="F:Arp2/3 complex binding"/>
    <property type="evidence" value="ECO:0007669"/>
    <property type="project" value="InterPro"/>
</dbReference>
<dbReference type="GO" id="GO:0008083">
    <property type="term" value="F:growth factor activity"/>
    <property type="evidence" value="ECO:0007669"/>
    <property type="project" value="UniProtKB-UniRule"/>
</dbReference>
<dbReference type="PANTHER" id="PTHR11249:SF4">
    <property type="entry name" value="GLIA MATURATION FACTOR GAMMA"/>
    <property type="match status" value="1"/>
</dbReference>
<dbReference type="InterPro" id="IPR002108">
    <property type="entry name" value="ADF-H"/>
</dbReference>
<dbReference type="SUPFAM" id="SSF55753">
    <property type="entry name" value="Actin depolymerizing proteins"/>
    <property type="match status" value="1"/>
</dbReference>
<dbReference type="Gene3D" id="3.40.20.10">
    <property type="entry name" value="Severin"/>
    <property type="match status" value="1"/>
</dbReference>
<organism evidence="4 5">
    <name type="scientific">Hemibagrus wyckioides</name>
    <dbReference type="NCBI Taxonomy" id="337641"/>
    <lineage>
        <taxon>Eukaryota</taxon>
        <taxon>Metazoa</taxon>
        <taxon>Chordata</taxon>
        <taxon>Craniata</taxon>
        <taxon>Vertebrata</taxon>
        <taxon>Euteleostomi</taxon>
        <taxon>Actinopterygii</taxon>
        <taxon>Neopterygii</taxon>
        <taxon>Teleostei</taxon>
        <taxon>Ostariophysi</taxon>
        <taxon>Siluriformes</taxon>
        <taxon>Bagridae</taxon>
        <taxon>Hemibagrus</taxon>
    </lineage>
</organism>
<dbReference type="GO" id="GO:0071846">
    <property type="term" value="P:actin filament debranching"/>
    <property type="evidence" value="ECO:0007669"/>
    <property type="project" value="InterPro"/>
</dbReference>
<dbReference type="Proteomes" id="UP000824219">
    <property type="component" value="Linkage Group LG17"/>
</dbReference>
<dbReference type="PROSITE" id="PS51263">
    <property type="entry name" value="ADF_H"/>
    <property type="match status" value="1"/>
</dbReference>
<keyword evidence="2" id="KW-0339">Growth factor</keyword>
<dbReference type="EMBL" id="JAHKSW010000017">
    <property type="protein sequence ID" value="KAG7322045.1"/>
    <property type="molecule type" value="Genomic_DNA"/>
</dbReference>
<protein>
    <recommendedName>
        <fullName evidence="2">Glia maturation factor</fullName>
    </recommendedName>
</protein>
<dbReference type="GO" id="GO:0034316">
    <property type="term" value="P:negative regulation of Arp2/3 complex-mediated actin nucleation"/>
    <property type="evidence" value="ECO:0007669"/>
    <property type="project" value="TreeGrafter"/>
</dbReference>
<comment type="caution">
    <text evidence="4">The sequence shown here is derived from an EMBL/GenBank/DDBJ whole genome shotgun (WGS) entry which is preliminary data.</text>
</comment>
<evidence type="ECO:0000313" key="5">
    <source>
        <dbReference type="Proteomes" id="UP000824219"/>
    </source>
</evidence>
<dbReference type="Pfam" id="PF00241">
    <property type="entry name" value="Cofilin_ADF"/>
    <property type="match status" value="1"/>
</dbReference>
<evidence type="ECO:0000256" key="1">
    <source>
        <dbReference type="ARBA" id="ARBA00010055"/>
    </source>
</evidence>
<dbReference type="CDD" id="cd11283">
    <property type="entry name" value="ADF_GMF-beta_like"/>
    <property type="match status" value="1"/>
</dbReference>
<feature type="domain" description="ADF-H" evidence="3">
    <location>
        <begin position="1"/>
        <end position="124"/>
    </location>
</feature>
<evidence type="ECO:0000313" key="4">
    <source>
        <dbReference type="EMBL" id="KAG7322045.1"/>
    </source>
</evidence>
<dbReference type="PANTHER" id="PTHR11249">
    <property type="entry name" value="GLIAL FACTOR NATURATION FACTOR"/>
    <property type="match status" value="1"/>
</dbReference>
<proteinExistence type="inferred from homology"/>